<dbReference type="EMBL" id="JAACJM010000074">
    <property type="protein sequence ID" value="KAF5350423.1"/>
    <property type="molecule type" value="Genomic_DNA"/>
</dbReference>
<comment type="caution">
    <text evidence="2">The sequence shown here is derived from an EMBL/GenBank/DDBJ whole genome shotgun (WGS) entry which is preliminary data.</text>
</comment>
<feature type="compositionally biased region" description="Basic residues" evidence="1">
    <location>
        <begin position="1"/>
        <end position="25"/>
    </location>
</feature>
<keyword evidence="3" id="KW-1185">Reference proteome</keyword>
<feature type="compositionally biased region" description="Polar residues" evidence="1">
    <location>
        <begin position="26"/>
        <end position="40"/>
    </location>
</feature>
<feature type="compositionally biased region" description="Low complexity" evidence="1">
    <location>
        <begin position="131"/>
        <end position="152"/>
    </location>
</feature>
<dbReference type="AlphaFoldDB" id="A0A8H5D0D5"/>
<feature type="compositionally biased region" description="Acidic residues" evidence="1">
    <location>
        <begin position="277"/>
        <end position="305"/>
    </location>
</feature>
<organism evidence="2 3">
    <name type="scientific">Tetrapyrgos nigripes</name>
    <dbReference type="NCBI Taxonomy" id="182062"/>
    <lineage>
        <taxon>Eukaryota</taxon>
        <taxon>Fungi</taxon>
        <taxon>Dikarya</taxon>
        <taxon>Basidiomycota</taxon>
        <taxon>Agaricomycotina</taxon>
        <taxon>Agaricomycetes</taxon>
        <taxon>Agaricomycetidae</taxon>
        <taxon>Agaricales</taxon>
        <taxon>Marasmiineae</taxon>
        <taxon>Marasmiaceae</taxon>
        <taxon>Tetrapyrgos</taxon>
    </lineage>
</organism>
<gene>
    <name evidence="2" type="ORF">D9758_012441</name>
</gene>
<evidence type="ECO:0000313" key="2">
    <source>
        <dbReference type="EMBL" id="KAF5350423.1"/>
    </source>
</evidence>
<accession>A0A8H5D0D5</accession>
<feature type="region of interest" description="Disordered" evidence="1">
    <location>
        <begin position="1"/>
        <end position="60"/>
    </location>
</feature>
<evidence type="ECO:0000313" key="3">
    <source>
        <dbReference type="Proteomes" id="UP000559256"/>
    </source>
</evidence>
<protein>
    <submittedName>
        <fullName evidence="2">Uncharacterized protein</fullName>
    </submittedName>
</protein>
<reference evidence="2 3" key="1">
    <citation type="journal article" date="2020" name="ISME J.">
        <title>Uncovering the hidden diversity of litter-decomposition mechanisms in mushroom-forming fungi.</title>
        <authorList>
            <person name="Floudas D."/>
            <person name="Bentzer J."/>
            <person name="Ahren D."/>
            <person name="Johansson T."/>
            <person name="Persson P."/>
            <person name="Tunlid A."/>
        </authorList>
    </citation>
    <scope>NUCLEOTIDE SEQUENCE [LARGE SCALE GENOMIC DNA]</scope>
    <source>
        <strain evidence="2 3">CBS 291.85</strain>
    </source>
</reference>
<sequence length="438" mass="48287">MYKRRKKTNKPRNTNHRKPRTRHPTTSHLPGSSRHQAADSTSEEEVPSILRIQHNNPTSQSVADLIEDSDDDVPTAGPSMEAFHHLNGRSHREMVDLLVSSTPPVSTTDDNGMLATAIKETSKGLKGKTRSSGSKQQGPSKKSTSTTPAKAPRFNQFKASLAALTRRGLVKTSHDGFGFRKDMQQDELLATYEEHFPDVFAYLETTGETPSFFVCTRNKGEFVIMPDDGDLTGKDVHERSRISREAFIDSVLAIATISPIPKKILNSWKLGDNSQSGDDDSSDSGDEEASGDESCDGGSIEDSDDPNTQALIPIKKRRYHAVSDEEGENAEVESERPTKRHRLTRASARLSTATSLDSDAEPNSTSRQSNNDVIEVDDDDGKSLSEAVPDNTAPDLPDEVNSASEAADDVYRHDPQMEQRSQHVWSSANDWLWSELDL</sequence>
<feature type="compositionally biased region" description="Basic and acidic residues" evidence="1">
    <location>
        <begin position="409"/>
        <end position="421"/>
    </location>
</feature>
<proteinExistence type="predicted"/>
<feature type="compositionally biased region" description="Polar residues" evidence="1">
    <location>
        <begin position="349"/>
        <end position="372"/>
    </location>
</feature>
<name>A0A8H5D0D5_9AGAR</name>
<feature type="region of interest" description="Disordered" evidence="1">
    <location>
        <begin position="267"/>
        <end position="425"/>
    </location>
</feature>
<evidence type="ECO:0000256" key="1">
    <source>
        <dbReference type="SAM" id="MobiDB-lite"/>
    </source>
</evidence>
<dbReference type="Proteomes" id="UP000559256">
    <property type="component" value="Unassembled WGS sequence"/>
</dbReference>
<feature type="region of interest" description="Disordered" evidence="1">
    <location>
        <begin position="120"/>
        <end position="152"/>
    </location>
</feature>